<keyword evidence="4" id="KW-1185">Reference proteome</keyword>
<feature type="domain" description="ATP-grasp" evidence="2">
    <location>
        <begin position="135"/>
        <end position="329"/>
    </location>
</feature>
<dbReference type="GO" id="GO:0046872">
    <property type="term" value="F:metal ion binding"/>
    <property type="evidence" value="ECO:0007669"/>
    <property type="project" value="InterPro"/>
</dbReference>
<protein>
    <recommendedName>
        <fullName evidence="2">ATP-grasp domain-containing protein</fullName>
    </recommendedName>
</protein>
<dbReference type="AlphaFoldDB" id="A0A7W9NG92"/>
<dbReference type="EMBL" id="JACHIR010000001">
    <property type="protein sequence ID" value="MBB5891249.1"/>
    <property type="molecule type" value="Genomic_DNA"/>
</dbReference>
<reference evidence="3 4" key="1">
    <citation type="submission" date="2020-08" db="EMBL/GenBank/DDBJ databases">
        <title>Sequencing the genomes of 1000 actinobacteria strains.</title>
        <authorList>
            <person name="Klenk H.-P."/>
        </authorList>
    </citation>
    <scope>NUCLEOTIDE SEQUENCE [LARGE SCALE GENOMIC DNA]</scope>
    <source>
        <strain evidence="3 4">DSM 43851</strain>
    </source>
</reference>
<comment type="caution">
    <text evidence="3">The sequence shown here is derived from an EMBL/GenBank/DDBJ whole genome shotgun (WGS) entry which is preliminary data.</text>
</comment>
<dbReference type="RefSeq" id="WP_184861223.1">
    <property type="nucleotide sequence ID" value="NZ_BAAAWY010000031.1"/>
</dbReference>
<keyword evidence="1" id="KW-0067">ATP-binding</keyword>
<sequence>MTAVHLGTFDAERWWRPPDLATLPAAGGGDAAGSMDELLAGFCSPGDLLVTRRPVAPVLVDGLAAVGITFSGHSIEASETVESALLADSASQDLLRRHPEFHPYAVLPDTVRLDWTDELPAASAVAEVNSKSWSNSLALELGLPGTGTVVRSVDELTAAVDGTVVVKDPYGVSGRAMLEVATPGVLRAVVRTLSRRNRPIELLVQPKFEKRLDFSGHLAVFRDGSWEFLGVQAMNNRGFRHIGSAPASGELLDLVERTGYVDVLGSVAKAVSAAGYWGPVGVDSMVLADGTVVPILEINARRSLGLLSLRLERRMPGFRLWQLELRIPEGRGIDDVVAALPGVGSEVVVLSGSGLAPPGGRVYLGLVCPSAEVPRLQDEVVVALAAAGLAPKGVVDAA</sequence>
<dbReference type="Proteomes" id="UP000585638">
    <property type="component" value="Unassembled WGS sequence"/>
</dbReference>
<evidence type="ECO:0000259" key="2">
    <source>
        <dbReference type="PROSITE" id="PS50975"/>
    </source>
</evidence>
<dbReference type="PROSITE" id="PS50975">
    <property type="entry name" value="ATP_GRASP"/>
    <property type="match status" value="1"/>
</dbReference>
<evidence type="ECO:0000256" key="1">
    <source>
        <dbReference type="PROSITE-ProRule" id="PRU00409"/>
    </source>
</evidence>
<name>A0A7W9NG92_9PSEU</name>
<keyword evidence="1" id="KW-0547">Nucleotide-binding</keyword>
<organism evidence="3 4">
    <name type="scientific">Kutzneria kofuensis</name>
    <dbReference type="NCBI Taxonomy" id="103725"/>
    <lineage>
        <taxon>Bacteria</taxon>
        <taxon>Bacillati</taxon>
        <taxon>Actinomycetota</taxon>
        <taxon>Actinomycetes</taxon>
        <taxon>Pseudonocardiales</taxon>
        <taxon>Pseudonocardiaceae</taxon>
        <taxon>Kutzneria</taxon>
    </lineage>
</organism>
<dbReference type="SUPFAM" id="SSF56059">
    <property type="entry name" value="Glutathione synthetase ATP-binding domain-like"/>
    <property type="match status" value="1"/>
</dbReference>
<dbReference type="InterPro" id="IPR011761">
    <property type="entry name" value="ATP-grasp"/>
</dbReference>
<proteinExistence type="predicted"/>
<evidence type="ECO:0000313" key="3">
    <source>
        <dbReference type="EMBL" id="MBB5891249.1"/>
    </source>
</evidence>
<dbReference type="GO" id="GO:0005524">
    <property type="term" value="F:ATP binding"/>
    <property type="evidence" value="ECO:0007669"/>
    <property type="project" value="UniProtKB-UniRule"/>
</dbReference>
<accession>A0A7W9NG92</accession>
<gene>
    <name evidence="3" type="ORF">BJ998_002445</name>
</gene>
<evidence type="ECO:0000313" key="4">
    <source>
        <dbReference type="Proteomes" id="UP000585638"/>
    </source>
</evidence>